<feature type="chain" id="PRO_5031463979" evidence="1">
    <location>
        <begin position="19"/>
        <end position="159"/>
    </location>
</feature>
<name>A0A7X8YFV6_9VIBR</name>
<evidence type="ECO:0000313" key="3">
    <source>
        <dbReference type="Proteomes" id="UP000535589"/>
    </source>
</evidence>
<dbReference type="Proteomes" id="UP000535589">
    <property type="component" value="Unassembled WGS sequence"/>
</dbReference>
<dbReference type="InterPro" id="IPR036182">
    <property type="entry name" value="PCuAC_sf"/>
</dbReference>
<keyword evidence="1" id="KW-0732">Signal</keyword>
<reference evidence="2 3" key="1">
    <citation type="submission" date="2020-04" db="EMBL/GenBank/DDBJ databases">
        <title>Vibrio sp. SM6, a novel species isolated from seawater.</title>
        <authorList>
            <person name="Wang X."/>
        </authorList>
    </citation>
    <scope>NUCLEOTIDE SEQUENCE [LARGE SCALE GENOMIC DNA]</scope>
    <source>
        <strain evidence="2 3">SM6</strain>
    </source>
</reference>
<feature type="signal peptide" evidence="1">
    <location>
        <begin position="1"/>
        <end position="18"/>
    </location>
</feature>
<keyword evidence="3" id="KW-1185">Reference proteome</keyword>
<dbReference type="AlphaFoldDB" id="A0A7X8YFV6"/>
<accession>A0A7X8YFV6</accession>
<evidence type="ECO:0000313" key="2">
    <source>
        <dbReference type="EMBL" id="NLS11950.1"/>
    </source>
</evidence>
<protein>
    <submittedName>
        <fullName evidence="2">Uncharacterized protein</fullName>
    </submittedName>
</protein>
<proteinExistence type="predicted"/>
<dbReference type="EMBL" id="JABAIK010000002">
    <property type="protein sequence ID" value="NLS11950.1"/>
    <property type="molecule type" value="Genomic_DNA"/>
</dbReference>
<dbReference type="SUPFAM" id="SSF110087">
    <property type="entry name" value="DR1885-like metal-binding protein"/>
    <property type="match status" value="1"/>
</dbReference>
<evidence type="ECO:0000256" key="1">
    <source>
        <dbReference type="SAM" id="SignalP"/>
    </source>
</evidence>
<gene>
    <name evidence="2" type="ORF">HGP28_03475</name>
</gene>
<organism evidence="2 3">
    <name type="scientific">Vibrio agarilyticus</name>
    <dbReference type="NCBI Taxonomy" id="2726741"/>
    <lineage>
        <taxon>Bacteria</taxon>
        <taxon>Pseudomonadati</taxon>
        <taxon>Pseudomonadota</taxon>
        <taxon>Gammaproteobacteria</taxon>
        <taxon>Vibrionales</taxon>
        <taxon>Vibrionaceae</taxon>
        <taxon>Vibrio</taxon>
    </lineage>
</organism>
<sequence>MKKLLPLSALLLSTTTLASVNVNHCFIIEPEPKANETYLFLDIDYRIDEETKALRIPSPEAIVGGRIDALTQDVQIRIQANPNQPTTQRLPRINLKPDGVTSLNLENAHLKLFNLTRRPIQGEQYTFVPWLQYHDEIPCQAKVVTMAQYQAFTAAKETK</sequence>
<dbReference type="Gene3D" id="2.60.40.1890">
    <property type="entry name" value="PCu(A)C copper chaperone"/>
    <property type="match status" value="1"/>
</dbReference>
<dbReference type="RefSeq" id="WP_168835040.1">
    <property type="nucleotide sequence ID" value="NZ_JABAIK010000002.1"/>
</dbReference>
<comment type="caution">
    <text evidence="2">The sequence shown here is derived from an EMBL/GenBank/DDBJ whole genome shotgun (WGS) entry which is preliminary data.</text>
</comment>